<dbReference type="eggNOG" id="ENOG502ZA1R">
    <property type="taxonomic scope" value="Bacteria"/>
</dbReference>
<name>Q97E15_CLOAB</name>
<keyword evidence="3" id="KW-1185">Reference proteome</keyword>
<proteinExistence type="predicted"/>
<dbReference type="EMBL" id="AE001437">
    <property type="protein sequence ID" value="AAK81237.1"/>
    <property type="molecule type" value="Genomic_DNA"/>
</dbReference>
<dbReference type="AlphaFoldDB" id="Q97E15"/>
<sequence>MRRHRKHRHHGHKVEKIEEDKEEIVEINKEEPQQKEEENISVRILTECNSDLVKFSIKAGFIPVRMPVIITEVVVNIDLENIVSLERPIVHIDGIKRRVRLESCRLIPETNKLFLNGTVIKSIQYTKEKDRCDDSISGEVKNMTINVPFRCVTRVKYIVQPILSGKNRNLKIVDKNNEITLIESYKEEEEVCCELVHAKFEELNMVDKIDAAKNMQRIKQKMVMHITVRLIQNQTLFVLKET</sequence>
<dbReference type="HOGENOM" id="CLU_1145604_0_0_9"/>
<protein>
    <recommendedName>
        <fullName evidence="1">DUF7852 domain-containing protein</fullName>
    </recommendedName>
</protein>
<dbReference type="Pfam" id="PF25250">
    <property type="entry name" value="DUF7852"/>
    <property type="match status" value="1"/>
</dbReference>
<evidence type="ECO:0000313" key="3">
    <source>
        <dbReference type="Proteomes" id="UP000000814"/>
    </source>
</evidence>
<evidence type="ECO:0000313" key="2">
    <source>
        <dbReference type="EMBL" id="AAK81237.1"/>
    </source>
</evidence>
<dbReference type="InterPro" id="IPR057174">
    <property type="entry name" value="DUF7852"/>
</dbReference>
<dbReference type="RefSeq" id="WP_010966577.1">
    <property type="nucleotide sequence ID" value="NC_003030.1"/>
</dbReference>
<dbReference type="KEGG" id="cac:CA_C3304"/>
<feature type="domain" description="DUF7852" evidence="1">
    <location>
        <begin position="32"/>
        <end position="130"/>
    </location>
</feature>
<gene>
    <name evidence="2" type="ordered locus">CA_C3304</name>
</gene>
<dbReference type="OrthoDB" id="2381017at2"/>
<dbReference type="PATRIC" id="fig|272562.8.peg.3482"/>
<dbReference type="PIR" id="B97306">
    <property type="entry name" value="B97306"/>
</dbReference>
<reference evidence="2 3" key="1">
    <citation type="journal article" date="2001" name="J. Bacteriol.">
        <title>Genome sequence and comparative analysis of the solvent-producing bacterium Clostridium acetobutylicum.</title>
        <authorList>
            <person name="Nolling J."/>
            <person name="Breton G."/>
            <person name="Omelchenko M.V."/>
            <person name="Makarova K.S."/>
            <person name="Zeng Q."/>
            <person name="Gibson R."/>
            <person name="Lee H.M."/>
            <person name="Dubois J."/>
            <person name="Qiu D."/>
            <person name="Hitti J."/>
            <person name="Wolf Y.I."/>
            <person name="Tatusov R.L."/>
            <person name="Sabathe F."/>
            <person name="Doucette-Stamm L."/>
            <person name="Soucaille P."/>
            <person name="Daly M.J."/>
            <person name="Bennett G.N."/>
            <person name="Koonin E.V."/>
            <person name="Smith D.R."/>
        </authorList>
    </citation>
    <scope>NUCLEOTIDE SEQUENCE [LARGE SCALE GENOMIC DNA]</scope>
    <source>
        <strain evidence="3">ATCC 824 / DSM 792 / JCM 1419 / LMG 5710 / VKM B-1787</strain>
    </source>
</reference>
<organism evidence="2 3">
    <name type="scientific">Clostridium acetobutylicum (strain ATCC 824 / DSM 792 / JCM 1419 / IAM 19013 / LMG 5710 / NBRC 13948 / NRRL B-527 / VKM B-1787 / 2291 / W)</name>
    <dbReference type="NCBI Taxonomy" id="272562"/>
    <lineage>
        <taxon>Bacteria</taxon>
        <taxon>Bacillati</taxon>
        <taxon>Bacillota</taxon>
        <taxon>Clostridia</taxon>
        <taxon>Eubacteriales</taxon>
        <taxon>Clostridiaceae</taxon>
        <taxon>Clostridium</taxon>
    </lineage>
</organism>
<dbReference type="Proteomes" id="UP000000814">
    <property type="component" value="Chromosome"/>
</dbReference>
<accession>Q97E15</accession>
<dbReference type="STRING" id="272562.CA_C3304"/>
<dbReference type="GeneID" id="44999798"/>
<evidence type="ECO:0000259" key="1">
    <source>
        <dbReference type="Pfam" id="PF25250"/>
    </source>
</evidence>